<sequence length="254" mass="27973">MTTSVAGDFDYERHGHGYAVQRRPDPRIEAQVHAALGAGGSLINVGAGAGSYEPGDRYVVAVEPSAVMRAQRPAHRVPAVDATAERLPFDDDTFDAALASVTVHQWPDPEQGLRELRRVSRGPVVVLTFDGRALDLLWLAEYAPELIAAESRRYPEIDWIAERVGGTARVEQVAIPIDCVDGFTEAFYARPERFLDPAVRKGQSAWGFVDPADEVRAVERLRADLDSGAWDARFGHLREQPEFLGSMRLIIGMP</sequence>
<evidence type="ECO:0000313" key="2">
    <source>
        <dbReference type="EMBL" id="GIH25951.1"/>
    </source>
</evidence>
<dbReference type="InterPro" id="IPR013216">
    <property type="entry name" value="Methyltransf_11"/>
</dbReference>
<evidence type="ECO:0000259" key="1">
    <source>
        <dbReference type="Pfam" id="PF08241"/>
    </source>
</evidence>
<dbReference type="InterPro" id="IPR029063">
    <property type="entry name" value="SAM-dependent_MTases_sf"/>
</dbReference>
<protein>
    <recommendedName>
        <fullName evidence="1">Methyltransferase type 11 domain-containing protein</fullName>
    </recommendedName>
</protein>
<proteinExistence type="predicted"/>
<name>A0A919ULA5_9ACTN</name>
<dbReference type="Proteomes" id="UP000640052">
    <property type="component" value="Unassembled WGS sequence"/>
</dbReference>
<dbReference type="EMBL" id="BOOA01000034">
    <property type="protein sequence ID" value="GIH25951.1"/>
    <property type="molecule type" value="Genomic_DNA"/>
</dbReference>
<gene>
    <name evidence="2" type="ORF">Aph01nite_42610</name>
</gene>
<dbReference type="Pfam" id="PF08241">
    <property type="entry name" value="Methyltransf_11"/>
    <property type="match status" value="1"/>
</dbReference>
<dbReference type="GO" id="GO:0008757">
    <property type="term" value="F:S-adenosylmethionine-dependent methyltransferase activity"/>
    <property type="evidence" value="ECO:0007669"/>
    <property type="project" value="InterPro"/>
</dbReference>
<feature type="domain" description="Methyltransferase type 11" evidence="1">
    <location>
        <begin position="45"/>
        <end position="120"/>
    </location>
</feature>
<dbReference type="RefSeq" id="WP_204042646.1">
    <property type="nucleotide sequence ID" value="NZ_BOOA01000034.1"/>
</dbReference>
<dbReference type="AlphaFoldDB" id="A0A919ULA5"/>
<evidence type="ECO:0000313" key="3">
    <source>
        <dbReference type="Proteomes" id="UP000640052"/>
    </source>
</evidence>
<reference evidence="2" key="1">
    <citation type="submission" date="2021-01" db="EMBL/GenBank/DDBJ databases">
        <title>Whole genome shotgun sequence of Acrocarpospora phusangensis NBRC 108782.</title>
        <authorList>
            <person name="Komaki H."/>
            <person name="Tamura T."/>
        </authorList>
    </citation>
    <scope>NUCLEOTIDE SEQUENCE</scope>
    <source>
        <strain evidence="2">NBRC 108782</strain>
    </source>
</reference>
<accession>A0A919ULA5</accession>
<organism evidence="2 3">
    <name type="scientific">Acrocarpospora phusangensis</name>
    <dbReference type="NCBI Taxonomy" id="1070424"/>
    <lineage>
        <taxon>Bacteria</taxon>
        <taxon>Bacillati</taxon>
        <taxon>Actinomycetota</taxon>
        <taxon>Actinomycetes</taxon>
        <taxon>Streptosporangiales</taxon>
        <taxon>Streptosporangiaceae</taxon>
        <taxon>Acrocarpospora</taxon>
    </lineage>
</organism>
<keyword evidence="3" id="KW-1185">Reference proteome</keyword>
<comment type="caution">
    <text evidence="2">The sequence shown here is derived from an EMBL/GenBank/DDBJ whole genome shotgun (WGS) entry which is preliminary data.</text>
</comment>
<dbReference type="Gene3D" id="3.40.50.150">
    <property type="entry name" value="Vaccinia Virus protein VP39"/>
    <property type="match status" value="1"/>
</dbReference>
<dbReference type="SUPFAM" id="SSF53335">
    <property type="entry name" value="S-adenosyl-L-methionine-dependent methyltransferases"/>
    <property type="match status" value="1"/>
</dbReference>